<dbReference type="InParanoid" id="A0A1S4G308"/>
<evidence type="ECO:0000256" key="3">
    <source>
        <dbReference type="ARBA" id="ARBA00022692"/>
    </source>
</evidence>
<reference evidence="7 8" key="1">
    <citation type="submission" date="2017-06" db="EMBL/GenBank/DDBJ databases">
        <title>Aedes aegypti genome working group (AGWG) sequencing and assembly.</title>
        <authorList>
            <consortium name="Aedes aegypti Genome Working Group (AGWG)"/>
            <person name="Matthews B.J."/>
        </authorList>
    </citation>
    <scope>NUCLEOTIDE SEQUENCE [LARGE SCALE GENOMIC DNA]</scope>
    <source>
        <strain evidence="7 8">LVP_AGWG</strain>
    </source>
</reference>
<dbReference type="InterPro" id="IPR026509">
    <property type="entry name" value="TMEM183"/>
</dbReference>
<gene>
    <name evidence="7" type="primary">5565022</name>
</gene>
<reference evidence="7" key="2">
    <citation type="submission" date="2020-05" db="UniProtKB">
        <authorList>
            <consortium name="EnsemblMetazoa"/>
        </authorList>
    </citation>
    <scope>IDENTIFICATION</scope>
    <source>
        <strain evidence="7">LVP_AGWG</strain>
    </source>
</reference>
<sequence length="345" mass="40545">MAVCVKVKANSRSFGSSRDFSIYDFAHSGQSKARAPKSNVLALDARETLEALDDEMVSTERSDQNRMEVEDSSAQQEEAVYCDYVIVIWYLISEHLRPEDVGRFALICRKTAEVVQSAKFWHHIYRKHYDRSVDLPRWLQPDCMLLLRGLRARTIRALYYTYPPFVQRIAATAFADPHRVAGRQLIFSWYSKCKTGWNYYFKLKAKLIPGSRAARSARMQKQKDSLEYLQDTYSNPEEGCQILIITTDTMHLLPYYHEQLTVKSFTQTLAQGLINYKVRLQMANYCQRVVDEIVFVPVRRVRLLDWWNPEYYREDPTIEKKREEEEPDLQGQQLESDADNVYWED</sequence>
<comment type="subcellular location">
    <subcellularLocation>
        <location evidence="1">Membrane</location>
        <topology evidence="1">Single-pass membrane protein</topology>
    </subcellularLocation>
</comment>
<accession>A0A1S4G308</accession>
<evidence type="ECO:0000256" key="2">
    <source>
        <dbReference type="ARBA" id="ARBA00006744"/>
    </source>
</evidence>
<dbReference type="Proteomes" id="UP000008820">
    <property type="component" value="Chromosome 1"/>
</dbReference>
<evidence type="ECO:0000256" key="6">
    <source>
        <dbReference type="SAM" id="MobiDB-lite"/>
    </source>
</evidence>
<organism evidence="7 8">
    <name type="scientific">Aedes aegypti</name>
    <name type="common">Yellowfever mosquito</name>
    <name type="synonym">Culex aegypti</name>
    <dbReference type="NCBI Taxonomy" id="7159"/>
    <lineage>
        <taxon>Eukaryota</taxon>
        <taxon>Metazoa</taxon>
        <taxon>Ecdysozoa</taxon>
        <taxon>Arthropoda</taxon>
        <taxon>Hexapoda</taxon>
        <taxon>Insecta</taxon>
        <taxon>Pterygota</taxon>
        <taxon>Neoptera</taxon>
        <taxon>Endopterygota</taxon>
        <taxon>Diptera</taxon>
        <taxon>Nematocera</taxon>
        <taxon>Culicoidea</taxon>
        <taxon>Culicidae</taxon>
        <taxon>Culicinae</taxon>
        <taxon>Aedini</taxon>
        <taxon>Aedes</taxon>
        <taxon>Stegomyia</taxon>
    </lineage>
</organism>
<dbReference type="InterPro" id="IPR036047">
    <property type="entry name" value="F-box-like_dom_sf"/>
</dbReference>
<keyword evidence="5" id="KW-0472">Membrane</keyword>
<evidence type="ECO:0000256" key="4">
    <source>
        <dbReference type="ARBA" id="ARBA00022989"/>
    </source>
</evidence>
<keyword evidence="4" id="KW-1133">Transmembrane helix</keyword>
<dbReference type="OrthoDB" id="5955317at2759"/>
<evidence type="ECO:0000256" key="1">
    <source>
        <dbReference type="ARBA" id="ARBA00004167"/>
    </source>
</evidence>
<evidence type="ECO:0000313" key="7">
    <source>
        <dbReference type="EnsemblMetazoa" id="AAEL014705-PA"/>
    </source>
</evidence>
<protein>
    <submittedName>
        <fullName evidence="7">Uncharacterized protein</fullName>
    </submittedName>
</protein>
<dbReference type="SUPFAM" id="SSF81383">
    <property type="entry name" value="F-box domain"/>
    <property type="match status" value="1"/>
</dbReference>
<dbReference type="PANTHER" id="PTHR20988">
    <property type="entry name" value="TRANSMEMBRANE PROTEIN 183A-RELATED"/>
    <property type="match status" value="1"/>
</dbReference>
<dbReference type="GO" id="GO:0016020">
    <property type="term" value="C:membrane"/>
    <property type="evidence" value="ECO:0007669"/>
    <property type="project" value="UniProtKB-SubCell"/>
</dbReference>
<evidence type="ECO:0000256" key="5">
    <source>
        <dbReference type="ARBA" id="ARBA00023136"/>
    </source>
</evidence>
<dbReference type="GO" id="GO:0019005">
    <property type="term" value="C:SCF ubiquitin ligase complex"/>
    <property type="evidence" value="ECO:0007669"/>
    <property type="project" value="TreeGrafter"/>
</dbReference>
<feature type="compositionally biased region" description="Acidic residues" evidence="6">
    <location>
        <begin position="336"/>
        <end position="345"/>
    </location>
</feature>
<dbReference type="FunCoup" id="A0A1S4G308">
    <property type="interactions" value="116"/>
</dbReference>
<keyword evidence="8" id="KW-1185">Reference proteome</keyword>
<dbReference type="EnsemblMetazoa" id="AAEL014705-RA">
    <property type="protein sequence ID" value="AAEL014705-PA"/>
    <property type="gene ID" value="AAEL014705"/>
</dbReference>
<comment type="similarity">
    <text evidence="2">Belongs to the TMEM183 family.</text>
</comment>
<feature type="region of interest" description="Disordered" evidence="6">
    <location>
        <begin position="316"/>
        <end position="345"/>
    </location>
</feature>
<evidence type="ECO:0000313" key="8">
    <source>
        <dbReference type="Proteomes" id="UP000008820"/>
    </source>
</evidence>
<keyword evidence="3" id="KW-0812">Transmembrane</keyword>
<dbReference type="PANTHER" id="PTHR20988:SF2">
    <property type="entry name" value="TRANSMEMBRANE PROTEIN 183A-RELATED"/>
    <property type="match status" value="1"/>
</dbReference>
<proteinExistence type="inferred from homology"/>
<name>A0A1S4G308_AEDAE</name>
<dbReference type="GO" id="GO:0031647">
    <property type="term" value="P:regulation of protein stability"/>
    <property type="evidence" value="ECO:0007669"/>
    <property type="project" value="TreeGrafter"/>
</dbReference>
<dbReference type="VEuPathDB" id="VectorBase:AAEL014705"/>
<dbReference type="AlphaFoldDB" id="A0A1S4G308"/>